<dbReference type="KEGG" id="hlm:DV707_17070"/>
<reference evidence="1 4" key="2">
    <citation type="journal article" date="2019" name="Nat. Commun.">
        <title>A new type of DNA phosphorothioation-based antiviral system in archaea.</title>
        <authorList>
            <person name="Xiong L."/>
            <person name="Liu S."/>
            <person name="Chen S."/>
            <person name="Xiao Y."/>
            <person name="Zhu B."/>
            <person name="Gao Y."/>
            <person name="Zhang Y."/>
            <person name="Chen B."/>
            <person name="Luo J."/>
            <person name="Deng Z."/>
            <person name="Chen X."/>
            <person name="Wang L."/>
            <person name="Chen S."/>
        </authorList>
    </citation>
    <scope>NUCLEOTIDE SEQUENCE [LARGE SCALE GENOMIC DNA]</scope>
    <source>
        <strain evidence="1 4">CGMCC 1.10331</strain>
        <plasmid evidence="1 4">unnamed2</plasmid>
    </source>
</reference>
<dbReference type="OrthoDB" id="295130at2157"/>
<dbReference type="GO" id="GO:0030638">
    <property type="term" value="P:polyketide metabolic process"/>
    <property type="evidence" value="ECO:0007669"/>
    <property type="project" value="InterPro"/>
</dbReference>
<dbReference type="InterPro" id="IPR032710">
    <property type="entry name" value="NTF2-like_dom_sf"/>
</dbReference>
<dbReference type="AlphaFoldDB" id="A0A1H6BVG9"/>
<dbReference type="Gene3D" id="3.10.450.50">
    <property type="match status" value="2"/>
</dbReference>
<gene>
    <name evidence="1" type="ORF">DV707_17070</name>
    <name evidence="2" type="ORF">SAMN04488133_3069</name>
</gene>
<proteinExistence type="predicted"/>
<dbReference type="SUPFAM" id="SSF54427">
    <property type="entry name" value="NTF2-like"/>
    <property type="match status" value="2"/>
</dbReference>
<accession>A0A1H6BVG9</accession>
<dbReference type="Proteomes" id="UP000236740">
    <property type="component" value="Unassembled WGS sequence"/>
</dbReference>
<organism evidence="2 3">
    <name type="scientific">Halobellus limi</name>
    <dbReference type="NCBI Taxonomy" id="699433"/>
    <lineage>
        <taxon>Archaea</taxon>
        <taxon>Methanobacteriati</taxon>
        <taxon>Methanobacteriota</taxon>
        <taxon>Stenosarchaea group</taxon>
        <taxon>Halobacteria</taxon>
        <taxon>Halobacteriales</taxon>
        <taxon>Haloferacaceae</taxon>
        <taxon>Halobellus</taxon>
    </lineage>
</organism>
<reference evidence="2 3" key="1">
    <citation type="submission" date="2016-10" db="EMBL/GenBank/DDBJ databases">
        <authorList>
            <person name="de Groot N.N."/>
        </authorList>
    </citation>
    <scope>NUCLEOTIDE SEQUENCE [LARGE SCALE GENOMIC DNA]</scope>
    <source>
        <strain evidence="2 3">CGMCC 1.10331</strain>
    </source>
</reference>
<sequence length="333" mass="37674">MSNDYSQCKRRVHEFSQAIRNTGADQIGDLLGDYYHPDAEWYGPAPVGRLTGRDEISRGYWAPLLESFPDLEQNDYILFGGEFRDSTWVCAAGNFVGTFENDWLGVPATGHATWLRHGTFHRFEDGKIAETRLFVDVLDVLRQAGYQFVPALAPEVVIPGPTTQDGLLLDGADAAETEQTLELVEGMIFEGLESYEDAGIDGMGMDEYWHEDFMWYGPAGIGSTRGIDGFQAYHQEPFLEAFPDREADSDDIRLAEGTYCAWTGWPSLEATHLGDGWLGLPATDESVEMRVMDFWRREGDLLAENWVFIDMIHLLDQLGVDILERVRNEKQYF</sequence>
<evidence type="ECO:0000313" key="1">
    <source>
        <dbReference type="EMBL" id="QCC49444.1"/>
    </source>
</evidence>
<dbReference type="EMBL" id="CP031313">
    <property type="protein sequence ID" value="QCC49444.1"/>
    <property type="molecule type" value="Genomic_DNA"/>
</dbReference>
<dbReference type="EMBL" id="FNVN01000005">
    <property type="protein sequence ID" value="SEG64698.1"/>
    <property type="molecule type" value="Genomic_DNA"/>
</dbReference>
<dbReference type="RefSeq" id="WP_103992705.1">
    <property type="nucleotide sequence ID" value="NZ_CP031313.1"/>
</dbReference>
<evidence type="ECO:0000313" key="3">
    <source>
        <dbReference type="Proteomes" id="UP000236740"/>
    </source>
</evidence>
<dbReference type="PANTHER" id="PTHR38436">
    <property type="entry name" value="POLYKETIDE CYCLASE SNOAL-LIKE DOMAIN"/>
    <property type="match status" value="1"/>
</dbReference>
<evidence type="ECO:0000313" key="2">
    <source>
        <dbReference type="EMBL" id="SEG64698.1"/>
    </source>
</evidence>
<protein>
    <submittedName>
        <fullName evidence="2">Predicted ester cyclase</fullName>
    </submittedName>
</protein>
<dbReference type="Proteomes" id="UP000296733">
    <property type="component" value="Plasmid unnamed2"/>
</dbReference>
<keyword evidence="1" id="KW-0614">Plasmid</keyword>
<dbReference type="GeneID" id="39859834"/>
<dbReference type="InterPro" id="IPR009959">
    <property type="entry name" value="Cyclase_SnoaL-like"/>
</dbReference>
<geneLocation type="plasmid" evidence="1">
    <name>unnamed2</name>
</geneLocation>
<keyword evidence="3" id="KW-1185">Reference proteome</keyword>
<name>A0A1H6BVG9_9EURY</name>
<dbReference type="PANTHER" id="PTHR38436:SF1">
    <property type="entry name" value="ESTER CYCLASE"/>
    <property type="match status" value="1"/>
</dbReference>
<dbReference type="Pfam" id="PF07366">
    <property type="entry name" value="SnoaL"/>
    <property type="match status" value="2"/>
</dbReference>
<evidence type="ECO:0000313" key="4">
    <source>
        <dbReference type="Proteomes" id="UP000296733"/>
    </source>
</evidence>